<dbReference type="Proteomes" id="UP000234331">
    <property type="component" value="Unassembled WGS sequence"/>
</dbReference>
<name>A0A2I2KS77_9ACTN</name>
<dbReference type="EMBL" id="FZMO01000174">
    <property type="protein sequence ID" value="SNQ48523.1"/>
    <property type="molecule type" value="Genomic_DNA"/>
</dbReference>
<keyword evidence="2" id="KW-0560">Oxidoreductase</keyword>
<evidence type="ECO:0000313" key="4">
    <source>
        <dbReference type="EMBL" id="SNQ48523.1"/>
    </source>
</evidence>
<organism evidence="4 5">
    <name type="scientific">Frankia canadensis</name>
    <dbReference type="NCBI Taxonomy" id="1836972"/>
    <lineage>
        <taxon>Bacteria</taxon>
        <taxon>Bacillati</taxon>
        <taxon>Actinomycetota</taxon>
        <taxon>Actinomycetes</taxon>
        <taxon>Frankiales</taxon>
        <taxon>Frankiaceae</taxon>
        <taxon>Frankia</taxon>
    </lineage>
</organism>
<evidence type="ECO:0000313" key="5">
    <source>
        <dbReference type="Proteomes" id="UP000234331"/>
    </source>
</evidence>
<dbReference type="Gene3D" id="2.30.110.10">
    <property type="entry name" value="Electron Transport, Fmn-binding Protein, Chain A"/>
    <property type="match status" value="1"/>
</dbReference>
<comment type="similarity">
    <text evidence="1">Belongs to the non-flavoprotein flavin reductase family.</text>
</comment>
<reference evidence="4 5" key="1">
    <citation type="submission" date="2017-06" db="EMBL/GenBank/DDBJ databases">
        <authorList>
            <person name="Kim H.J."/>
            <person name="Triplett B.A."/>
        </authorList>
    </citation>
    <scope>NUCLEOTIDE SEQUENCE [LARGE SCALE GENOMIC DNA]</scope>
    <source>
        <strain evidence="4">FRACA_ARgP5</strain>
    </source>
</reference>
<dbReference type="InterPro" id="IPR050268">
    <property type="entry name" value="NADH-dep_flavin_reductase"/>
</dbReference>
<dbReference type="SUPFAM" id="SSF50475">
    <property type="entry name" value="FMN-binding split barrel"/>
    <property type="match status" value="1"/>
</dbReference>
<evidence type="ECO:0000256" key="1">
    <source>
        <dbReference type="ARBA" id="ARBA00008898"/>
    </source>
</evidence>
<feature type="domain" description="Flavin reductase like" evidence="3">
    <location>
        <begin position="17"/>
        <end position="160"/>
    </location>
</feature>
<dbReference type="OrthoDB" id="9792858at2"/>
<dbReference type="InterPro" id="IPR002563">
    <property type="entry name" value="Flavin_Rdtase-like_dom"/>
</dbReference>
<dbReference type="GO" id="GO:0042602">
    <property type="term" value="F:riboflavin reductase (NADPH) activity"/>
    <property type="evidence" value="ECO:0007669"/>
    <property type="project" value="TreeGrafter"/>
</dbReference>
<dbReference type="GO" id="GO:0010181">
    <property type="term" value="F:FMN binding"/>
    <property type="evidence" value="ECO:0007669"/>
    <property type="project" value="InterPro"/>
</dbReference>
<dbReference type="AlphaFoldDB" id="A0A2I2KS77"/>
<keyword evidence="5" id="KW-1185">Reference proteome</keyword>
<protein>
    <submittedName>
        <fullName evidence="4">Flavin reductase domain protein FMN-binding</fullName>
    </submittedName>
</protein>
<evidence type="ECO:0000256" key="2">
    <source>
        <dbReference type="ARBA" id="ARBA00023002"/>
    </source>
</evidence>
<dbReference type="InterPro" id="IPR012349">
    <property type="entry name" value="Split_barrel_FMN-bd"/>
</dbReference>
<dbReference type="SMART" id="SM00903">
    <property type="entry name" value="Flavin_Reduct"/>
    <property type="match status" value="1"/>
</dbReference>
<accession>A0A2I2KS77</accession>
<dbReference type="PANTHER" id="PTHR30466:SF11">
    <property type="entry name" value="FLAVIN-DEPENDENT MONOOXYGENASE, REDUCTASE SUBUNIT HSAB"/>
    <property type="match status" value="1"/>
</dbReference>
<gene>
    <name evidence="4" type="ORF">FRACA_2550006</name>
</gene>
<proteinExistence type="inferred from homology"/>
<evidence type="ECO:0000259" key="3">
    <source>
        <dbReference type="SMART" id="SM00903"/>
    </source>
</evidence>
<dbReference type="PANTHER" id="PTHR30466">
    <property type="entry name" value="FLAVIN REDUCTASE"/>
    <property type="match status" value="1"/>
</dbReference>
<sequence>MVSPPQVFDPRRLRHVFGAFPSGVAAVAAVVDGAPVGLVVSSFTSVSLDPPLVSVCVAHTSGTWPVLAGAPRLGLSILSAEQERHGRQLAGRSVDRFAELSWRATDDGAVLLDGASGWLETSVDQQVRAGDHDIVVLRVHDLDADHDISPLVFHASQFRRIER</sequence>
<dbReference type="Pfam" id="PF01613">
    <property type="entry name" value="Flavin_Reduct"/>
    <property type="match status" value="1"/>
</dbReference>
<dbReference type="RefSeq" id="WP_101832186.1">
    <property type="nucleotide sequence ID" value="NZ_FZMO01000174.1"/>
</dbReference>